<dbReference type="Proteomes" id="UP001341840">
    <property type="component" value="Unassembled WGS sequence"/>
</dbReference>
<gene>
    <name evidence="1" type="ORF">PIB30_015994</name>
</gene>
<dbReference type="PANTHER" id="PTHR46087:SF11">
    <property type="entry name" value="PROTEIN SEMI-ROLLED LEAF 2"/>
    <property type="match status" value="1"/>
</dbReference>
<dbReference type="EMBL" id="JASCZI010211493">
    <property type="protein sequence ID" value="MED6193109.1"/>
    <property type="molecule type" value="Genomic_DNA"/>
</dbReference>
<dbReference type="PANTHER" id="PTHR46087">
    <property type="entry name" value="PUTATIVE, EXPRESSED-RELATED"/>
    <property type="match status" value="1"/>
</dbReference>
<protein>
    <submittedName>
        <fullName evidence="1">Uncharacterized protein</fullName>
    </submittedName>
</protein>
<keyword evidence="2" id="KW-1185">Reference proteome</keyword>
<sequence length="971" mass="108541">MGFISRKIFPACCRMCVCCPALRSSSRQPVKRYRKLLADIFPKSPDELPSERKIAKLCEYAAKNPFRIPKIAKYLEERCYKELRSEHIKLVNIVAEAFNKLLSHCKVQIAYFAVDVLNVVSELLGYSKHDAIQILGCQTLTSFIYSQVDATYARSIEKFVRKVCMLSKEHGKTHENRCLRASSLQCLSAMVWFMAEFSHIFVDFDEIIRATLDNYMQDRQSEDADLRAGPHHNWVDEVVRCEGRGGLVVGNDTRSRCLIIWQQLEKKDPSLLTGEEMVKPEIWAQICIQRLVELAKESTTMRRVLDPMFVYFDSGRHWSPPKGLAIMVLSSMAYFMENSGNQQLILASVIRHLDHKNVLHDPNLKASVIQVATSLAVQIRTGRGLVEFGLVDDLCRHLRKSLQASGEFVGEQELNSNILLQISIEECLLEFSKRVSDARPLLDLMAITLENLPSGVLARATIGSLIILARVLTVALPSLHSPQAFPEVLLMQLIKAMLHSDLETSVGAHQIFALILFPNSFHSHLVPSRPGSLHNKRHSHTTSASASISALMEKLRSGRDSANLGNHGDIVDDGCREISIVAEDWNQQGHGSKISPNFYKLKSVIDSNSLTEAEPYIMELSEDQMAQLLSAFWIQANLPDNLPSKFEAIAHSFMLTLTVLRLKNLKDNLLVHFFRLPLSLWSMLLDPSNGMLPPACQRSIFVFSAGMLMFACKLYQIHDLNDMFTSLAISEVDPFMVISDYLQVCAKMDVDVKGYGTAADNQNAMSVLSVLRNKIPEYLQTAKTVLAQNLTSITELDADYLDNLLSETFRPDEEFMFGPQWVLDNNQMILHSKDSMSLDGDVLSSSAFEDDSISVASVSDFSRSIPKMPASPSLIRVISVGRLMESALEVAGQVAGTVVSASPLPYSTMANQCEAIGTGTRKKLSNWLNYDYSQVADKSLLRVSDNSNRDSLVMKLPPASPFDNFLIAAGR</sequence>
<accession>A0ABU6X6F8</accession>
<dbReference type="SUPFAM" id="SSF48371">
    <property type="entry name" value="ARM repeat"/>
    <property type="match status" value="1"/>
</dbReference>
<dbReference type="InterPro" id="IPR049152">
    <property type="entry name" value="EFR3-like_ARM"/>
</dbReference>
<name>A0ABU6X6F8_9FABA</name>
<dbReference type="InterPro" id="IPR016024">
    <property type="entry name" value="ARM-type_fold"/>
</dbReference>
<evidence type="ECO:0000313" key="1">
    <source>
        <dbReference type="EMBL" id="MED6193109.1"/>
    </source>
</evidence>
<proteinExistence type="predicted"/>
<comment type="caution">
    <text evidence="1">The sequence shown here is derived from an EMBL/GenBank/DDBJ whole genome shotgun (WGS) entry which is preliminary data.</text>
</comment>
<dbReference type="Pfam" id="PF21052">
    <property type="entry name" value="EFR3_ARM"/>
    <property type="match status" value="1"/>
</dbReference>
<dbReference type="InterPro" id="IPR055296">
    <property type="entry name" value="SRL2-like"/>
</dbReference>
<evidence type="ECO:0000313" key="2">
    <source>
        <dbReference type="Proteomes" id="UP001341840"/>
    </source>
</evidence>
<reference evidence="1 2" key="1">
    <citation type="journal article" date="2023" name="Plants (Basel)">
        <title>Bridging the Gap: Combining Genomics and Transcriptomics Approaches to Understand Stylosanthes scabra, an Orphan Legume from the Brazilian Caatinga.</title>
        <authorList>
            <person name="Ferreira-Neto J.R.C."/>
            <person name="da Silva M.D."/>
            <person name="Binneck E."/>
            <person name="de Melo N.F."/>
            <person name="da Silva R.H."/>
            <person name="de Melo A.L.T.M."/>
            <person name="Pandolfi V."/>
            <person name="Bustamante F.O."/>
            <person name="Brasileiro-Vidal A.C."/>
            <person name="Benko-Iseppon A.M."/>
        </authorList>
    </citation>
    <scope>NUCLEOTIDE SEQUENCE [LARGE SCALE GENOMIC DNA]</scope>
    <source>
        <tissue evidence="1">Leaves</tissue>
    </source>
</reference>
<organism evidence="1 2">
    <name type="scientific">Stylosanthes scabra</name>
    <dbReference type="NCBI Taxonomy" id="79078"/>
    <lineage>
        <taxon>Eukaryota</taxon>
        <taxon>Viridiplantae</taxon>
        <taxon>Streptophyta</taxon>
        <taxon>Embryophyta</taxon>
        <taxon>Tracheophyta</taxon>
        <taxon>Spermatophyta</taxon>
        <taxon>Magnoliopsida</taxon>
        <taxon>eudicotyledons</taxon>
        <taxon>Gunneridae</taxon>
        <taxon>Pentapetalae</taxon>
        <taxon>rosids</taxon>
        <taxon>fabids</taxon>
        <taxon>Fabales</taxon>
        <taxon>Fabaceae</taxon>
        <taxon>Papilionoideae</taxon>
        <taxon>50 kb inversion clade</taxon>
        <taxon>dalbergioids sensu lato</taxon>
        <taxon>Dalbergieae</taxon>
        <taxon>Pterocarpus clade</taxon>
        <taxon>Stylosanthes</taxon>
    </lineage>
</organism>